<keyword evidence="4" id="KW-0808">Transferase</keyword>
<feature type="region of interest" description="Disordered" evidence="8">
    <location>
        <begin position="1"/>
        <end position="28"/>
    </location>
</feature>
<dbReference type="GO" id="GO:0003677">
    <property type="term" value="F:DNA binding"/>
    <property type="evidence" value="ECO:0007669"/>
    <property type="project" value="InterPro"/>
</dbReference>
<evidence type="ECO:0000256" key="8">
    <source>
        <dbReference type="SAM" id="MobiDB-lite"/>
    </source>
</evidence>
<evidence type="ECO:0000313" key="9">
    <source>
        <dbReference type="EMBL" id="TDO27789.1"/>
    </source>
</evidence>
<dbReference type="InterPro" id="IPR017985">
    <property type="entry name" value="MeTrfase_CN4_CS"/>
</dbReference>
<dbReference type="GO" id="GO:0032259">
    <property type="term" value="P:methylation"/>
    <property type="evidence" value="ECO:0007669"/>
    <property type="project" value="UniProtKB-KW"/>
</dbReference>
<evidence type="ECO:0000256" key="3">
    <source>
        <dbReference type="ARBA" id="ARBA00022603"/>
    </source>
</evidence>
<organism evidence="9 10">
    <name type="scientific">Kribbella caucasensis</name>
    <dbReference type="NCBI Taxonomy" id="2512215"/>
    <lineage>
        <taxon>Bacteria</taxon>
        <taxon>Bacillati</taxon>
        <taxon>Actinomycetota</taxon>
        <taxon>Actinomycetes</taxon>
        <taxon>Propionibacteriales</taxon>
        <taxon>Kribbellaceae</taxon>
        <taxon>Kribbella</taxon>
    </lineage>
</organism>
<dbReference type="PROSITE" id="PS00093">
    <property type="entry name" value="N4_MTASE"/>
    <property type="match status" value="1"/>
</dbReference>
<comment type="caution">
    <text evidence="9">The sequence shown here is derived from an EMBL/GenBank/DDBJ whole genome shotgun (WGS) entry which is preliminary data.</text>
</comment>
<accession>A0A4R6IY97</accession>
<evidence type="ECO:0000256" key="4">
    <source>
        <dbReference type="ARBA" id="ARBA00022679"/>
    </source>
</evidence>
<dbReference type="Gene3D" id="3.40.50.150">
    <property type="entry name" value="Vaccinia Virus protein VP39"/>
    <property type="match status" value="2"/>
</dbReference>
<evidence type="ECO:0000256" key="1">
    <source>
        <dbReference type="ARBA" id="ARBA00010203"/>
    </source>
</evidence>
<gene>
    <name evidence="9" type="ORF">EV643_1532</name>
</gene>
<dbReference type="SUPFAM" id="SSF53335">
    <property type="entry name" value="S-adenosyl-L-methionine-dependent methyltransferases"/>
    <property type="match status" value="1"/>
</dbReference>
<dbReference type="GO" id="GO:0015667">
    <property type="term" value="F:site-specific DNA-methyltransferase (cytosine-N4-specific) activity"/>
    <property type="evidence" value="ECO:0007669"/>
    <property type="project" value="UniProtKB-EC"/>
</dbReference>
<dbReference type="AlphaFoldDB" id="A0A4R6IY97"/>
<dbReference type="GO" id="GO:0009307">
    <property type="term" value="P:DNA restriction-modification system"/>
    <property type="evidence" value="ECO:0007669"/>
    <property type="project" value="UniProtKB-KW"/>
</dbReference>
<dbReference type="EC" id="2.1.1.113" evidence="2"/>
<dbReference type="Proteomes" id="UP000295388">
    <property type="component" value="Unassembled WGS sequence"/>
</dbReference>
<evidence type="ECO:0000256" key="2">
    <source>
        <dbReference type="ARBA" id="ARBA00012185"/>
    </source>
</evidence>
<evidence type="ECO:0000256" key="5">
    <source>
        <dbReference type="ARBA" id="ARBA00022691"/>
    </source>
</evidence>
<comment type="catalytic activity">
    <reaction evidence="7">
        <text>a 2'-deoxycytidine in DNA + S-adenosyl-L-methionine = an N(4)-methyl-2'-deoxycytidine in DNA + S-adenosyl-L-homocysteine + H(+)</text>
        <dbReference type="Rhea" id="RHEA:16857"/>
        <dbReference type="Rhea" id="RHEA-COMP:11369"/>
        <dbReference type="Rhea" id="RHEA-COMP:13674"/>
        <dbReference type="ChEBI" id="CHEBI:15378"/>
        <dbReference type="ChEBI" id="CHEBI:57856"/>
        <dbReference type="ChEBI" id="CHEBI:59789"/>
        <dbReference type="ChEBI" id="CHEBI:85452"/>
        <dbReference type="ChEBI" id="CHEBI:137933"/>
        <dbReference type="EC" id="2.1.1.113"/>
    </reaction>
</comment>
<evidence type="ECO:0000256" key="6">
    <source>
        <dbReference type="ARBA" id="ARBA00022747"/>
    </source>
</evidence>
<keyword evidence="3" id="KW-0489">Methyltransferase</keyword>
<dbReference type="InterPro" id="IPR029063">
    <property type="entry name" value="SAM-dependent_MTases_sf"/>
</dbReference>
<name>A0A4R6IY97_9ACTN</name>
<protein>
    <recommendedName>
        <fullName evidence="2">site-specific DNA-methyltransferase (cytosine-N(4)-specific)</fullName>
        <ecNumber evidence="2">2.1.1.113</ecNumber>
    </recommendedName>
</protein>
<keyword evidence="5" id="KW-0949">S-adenosyl-L-methionine</keyword>
<proteinExistence type="inferred from homology"/>
<sequence length="476" mass="52426">MLSHSLPIITPGDSDDGTVPKVVDRLPSDSRSTHRRIGISVGCAEVRLARSVGLIDRVRDPKQTGGRDRAWYRYYAGYSPAFVSDALDVLGLPEGYALLDPWMGAGTTLEVGAGRGLRVTGTDLNPAMIVISKGRMVGRNSSSSLEPLARELLIDLKPASRRTFDPLSQWFTNGTAGRLRSLCNRIDEVLVTPGLSAMQRVDSMSSIAAFYYVAMFMLVKDCTRTFQSKNPTWTKRRELGAGQISLTAKEISRLFLNIVESLVRLIEARSLESAPEHSVDSLRADTRTLPLEDNSHDAVITSPPYCTRLDYIVGHLLELSCLNISAESIRSLRDAMIGTPTMGMKIESQTLGENVDRFLHAVASHPSYASVGYYEPNFRRYFEGMSHSLAEIDRVVKPGASVVLVVQDSRYKDIHLDLAAALTDIGTSLGWRLSGRKDFRAVRSIAHLNPKTSEANRAIKPTESVLLYETADSGHR</sequence>
<comment type="similarity">
    <text evidence="1">Belongs to the N(4)/N(6)-methyltransferase family. N(4) subfamily.</text>
</comment>
<dbReference type="EMBL" id="SNWQ01000053">
    <property type="protein sequence ID" value="TDO27789.1"/>
    <property type="molecule type" value="Genomic_DNA"/>
</dbReference>
<evidence type="ECO:0000256" key="7">
    <source>
        <dbReference type="ARBA" id="ARBA00049120"/>
    </source>
</evidence>
<keyword evidence="6" id="KW-0680">Restriction system</keyword>
<reference evidence="9 10" key="1">
    <citation type="submission" date="2019-03" db="EMBL/GenBank/DDBJ databases">
        <title>Genomic Encyclopedia of Type Strains, Phase III (KMG-III): the genomes of soil and plant-associated and newly described type strains.</title>
        <authorList>
            <person name="Whitman W."/>
        </authorList>
    </citation>
    <scope>NUCLEOTIDE SEQUENCE [LARGE SCALE GENOMIC DNA]</scope>
    <source>
        <strain evidence="9 10">VKM Ac-2527</strain>
    </source>
</reference>
<keyword evidence="10" id="KW-1185">Reference proteome</keyword>
<evidence type="ECO:0000313" key="10">
    <source>
        <dbReference type="Proteomes" id="UP000295388"/>
    </source>
</evidence>